<sequence>MNGSDWNAVIAMMKEPIAATLVACHAGNFKMDNATINQMIGDSANRTVIALISKIILSRKIKIYA</sequence>
<evidence type="ECO:0000313" key="1">
    <source>
        <dbReference type="EMBL" id="EEP66267.1"/>
    </source>
</evidence>
<dbReference type="AlphaFoldDB" id="C4FNU2"/>
<protein>
    <submittedName>
        <fullName evidence="1">Uncharacterized protein</fullName>
    </submittedName>
</protein>
<dbReference type="Proteomes" id="UP000003529">
    <property type="component" value="Unassembled WGS sequence"/>
</dbReference>
<name>C4FNU2_9FIRM</name>
<proteinExistence type="predicted"/>
<gene>
    <name evidence="1" type="ORF">VEIDISOL_00333</name>
</gene>
<dbReference type="EMBL" id="ACIK02000004">
    <property type="protein sequence ID" value="EEP66267.1"/>
    <property type="molecule type" value="Genomic_DNA"/>
</dbReference>
<comment type="caution">
    <text evidence="1">The sequence shown here is derived from an EMBL/GenBank/DDBJ whole genome shotgun (WGS) entry which is preliminary data.</text>
</comment>
<evidence type="ECO:0000313" key="2">
    <source>
        <dbReference type="Proteomes" id="UP000003529"/>
    </source>
</evidence>
<organism evidence="1 2">
    <name type="scientific">Veillonella dispar ATCC 17748</name>
    <dbReference type="NCBI Taxonomy" id="546273"/>
    <lineage>
        <taxon>Bacteria</taxon>
        <taxon>Bacillati</taxon>
        <taxon>Bacillota</taxon>
        <taxon>Negativicutes</taxon>
        <taxon>Veillonellales</taxon>
        <taxon>Veillonellaceae</taxon>
        <taxon>Veillonella</taxon>
    </lineage>
</organism>
<keyword evidence="2" id="KW-1185">Reference proteome</keyword>
<reference evidence="1" key="1">
    <citation type="submission" date="2009-04" db="EMBL/GenBank/DDBJ databases">
        <authorList>
            <person name="Weinstock G."/>
            <person name="Sodergren E."/>
            <person name="Clifton S."/>
            <person name="Fulton L."/>
            <person name="Fulton B."/>
            <person name="Courtney L."/>
            <person name="Fronick C."/>
            <person name="Harrison M."/>
            <person name="Strong C."/>
            <person name="Farmer C."/>
            <person name="Delahaunty K."/>
            <person name="Markovic C."/>
            <person name="Hall O."/>
            <person name="Minx P."/>
            <person name="Tomlinson C."/>
            <person name="Mitreva M."/>
            <person name="Nelson J."/>
            <person name="Hou S."/>
            <person name="Wollam A."/>
            <person name="Pepin K.H."/>
            <person name="Johnson M."/>
            <person name="Bhonagiri V."/>
            <person name="Nash W.E."/>
            <person name="Warren W."/>
            <person name="Chinwalla A."/>
            <person name="Mardis E.R."/>
            <person name="Wilson R.K."/>
        </authorList>
    </citation>
    <scope>NUCLEOTIDE SEQUENCE [LARGE SCALE GENOMIC DNA]</scope>
    <source>
        <strain evidence="1">ATCC 17748</strain>
    </source>
</reference>
<accession>C4FNU2</accession>
<dbReference type="HOGENOM" id="CLU_2848608_0_0_9"/>